<dbReference type="HAMAP" id="MF_02040">
    <property type="entry name" value="Mrp_NBP35"/>
    <property type="match status" value="1"/>
</dbReference>
<evidence type="ECO:0000313" key="11">
    <source>
        <dbReference type="Proteomes" id="UP000648257"/>
    </source>
</evidence>
<feature type="domain" description="MIP18 family-like" evidence="9">
    <location>
        <begin position="11"/>
        <end position="83"/>
    </location>
</feature>
<dbReference type="Pfam" id="PF01883">
    <property type="entry name" value="FeS_assembly_P"/>
    <property type="match status" value="1"/>
</dbReference>
<feature type="binding site" evidence="8">
    <location>
        <begin position="111"/>
        <end position="118"/>
    </location>
    <ligand>
        <name>ATP</name>
        <dbReference type="ChEBI" id="CHEBI:30616"/>
    </ligand>
</feature>
<dbReference type="CDD" id="cd02037">
    <property type="entry name" value="Mrp_NBP35"/>
    <property type="match status" value="1"/>
</dbReference>
<evidence type="ECO:0000259" key="9">
    <source>
        <dbReference type="Pfam" id="PF01883"/>
    </source>
</evidence>
<keyword evidence="6 8" id="KW-0408">Iron</keyword>
<dbReference type="PROSITE" id="PS01215">
    <property type="entry name" value="MRP"/>
    <property type="match status" value="1"/>
</dbReference>
<dbReference type="InterPro" id="IPR002744">
    <property type="entry name" value="MIP18-like"/>
</dbReference>
<keyword evidence="4 8" id="KW-0547">Nucleotide-binding</keyword>
<keyword evidence="3 8" id="KW-0479">Metal-binding</keyword>
<comment type="similarity">
    <text evidence="2">In the C-terminal section; belongs to the Mrp/NBP35 ATP-binding proteins family.</text>
</comment>
<keyword evidence="8" id="KW-0378">Hydrolase</keyword>
<dbReference type="InterPro" id="IPR019591">
    <property type="entry name" value="Mrp/NBP35_ATP-bd"/>
</dbReference>
<evidence type="ECO:0000256" key="7">
    <source>
        <dbReference type="ARBA" id="ARBA00023014"/>
    </source>
</evidence>
<dbReference type="Gene3D" id="3.40.50.300">
    <property type="entry name" value="P-loop containing nucleotide triphosphate hydrolases"/>
    <property type="match status" value="1"/>
</dbReference>
<proteinExistence type="inferred from homology"/>
<organism evidence="10 11">
    <name type="scientific">Undibacterium seohonense</name>
    <dbReference type="NCBI Taxonomy" id="1344950"/>
    <lineage>
        <taxon>Bacteria</taxon>
        <taxon>Pseudomonadati</taxon>
        <taxon>Pseudomonadota</taxon>
        <taxon>Betaproteobacteria</taxon>
        <taxon>Burkholderiales</taxon>
        <taxon>Oxalobacteraceae</taxon>
        <taxon>Undibacterium</taxon>
    </lineage>
</organism>
<comment type="subunit">
    <text evidence="8">Homodimer.</text>
</comment>
<evidence type="ECO:0000256" key="4">
    <source>
        <dbReference type="ARBA" id="ARBA00022741"/>
    </source>
</evidence>
<dbReference type="InterPro" id="IPR044304">
    <property type="entry name" value="NUBPL-like"/>
</dbReference>
<dbReference type="SUPFAM" id="SSF117916">
    <property type="entry name" value="Fe-S cluster assembly (FSCA) domain-like"/>
    <property type="match status" value="1"/>
</dbReference>
<comment type="function">
    <text evidence="8">Binds and transfers iron-sulfur (Fe-S) clusters to target apoproteins. Can hydrolyze ATP.</text>
</comment>
<accession>A0ABR6X0T5</accession>
<gene>
    <name evidence="10" type="primary">apbC</name>
    <name evidence="10" type="ORF">H8K52_04240</name>
</gene>
<dbReference type="InterPro" id="IPR000808">
    <property type="entry name" value="Mrp-like_CS"/>
</dbReference>
<dbReference type="Gene3D" id="3.30.300.130">
    <property type="entry name" value="Fe-S cluster assembly (FSCA)"/>
    <property type="match status" value="1"/>
</dbReference>
<evidence type="ECO:0000256" key="3">
    <source>
        <dbReference type="ARBA" id="ARBA00022723"/>
    </source>
</evidence>
<comment type="caution">
    <text evidence="10">The sequence shown here is derived from an EMBL/GenBank/DDBJ whole genome shotgun (WGS) entry which is preliminary data.</text>
</comment>
<keyword evidence="7 8" id="KW-0411">Iron-sulfur</keyword>
<dbReference type="PANTHER" id="PTHR42961:SF2">
    <property type="entry name" value="IRON-SULFUR PROTEIN NUBPL"/>
    <property type="match status" value="1"/>
</dbReference>
<evidence type="ECO:0000256" key="2">
    <source>
        <dbReference type="ARBA" id="ARBA00008205"/>
    </source>
</evidence>
<evidence type="ECO:0000313" key="10">
    <source>
        <dbReference type="EMBL" id="MBC3806554.1"/>
    </source>
</evidence>
<name>A0ABR6X0T5_9BURK</name>
<evidence type="ECO:0000256" key="6">
    <source>
        <dbReference type="ARBA" id="ARBA00023004"/>
    </source>
</evidence>
<dbReference type="InterPro" id="IPR034904">
    <property type="entry name" value="FSCA_dom_sf"/>
</dbReference>
<dbReference type="SUPFAM" id="SSF52540">
    <property type="entry name" value="P-loop containing nucleoside triphosphate hydrolases"/>
    <property type="match status" value="1"/>
</dbReference>
<dbReference type="Pfam" id="PF10609">
    <property type="entry name" value="ParA"/>
    <property type="match status" value="1"/>
</dbReference>
<evidence type="ECO:0000256" key="8">
    <source>
        <dbReference type="HAMAP-Rule" id="MF_02040"/>
    </source>
</evidence>
<keyword evidence="5 8" id="KW-0067">ATP-binding</keyword>
<dbReference type="NCBIfam" id="NF008669">
    <property type="entry name" value="PRK11670.1"/>
    <property type="match status" value="1"/>
</dbReference>
<reference evidence="10 11" key="1">
    <citation type="submission" date="2020-08" db="EMBL/GenBank/DDBJ databases">
        <title>Novel species isolated from subtropical streams in China.</title>
        <authorList>
            <person name="Lu H."/>
        </authorList>
    </citation>
    <scope>NUCLEOTIDE SEQUENCE [LARGE SCALE GENOMIC DNA]</scope>
    <source>
        <strain evidence="10 11">KACC 16656</strain>
    </source>
</reference>
<evidence type="ECO:0000256" key="1">
    <source>
        <dbReference type="ARBA" id="ARBA00007352"/>
    </source>
</evidence>
<comment type="similarity">
    <text evidence="1">In the N-terminal section; belongs to the MIP18 family.</text>
</comment>
<dbReference type="InterPro" id="IPR027417">
    <property type="entry name" value="P-loop_NTPase"/>
</dbReference>
<dbReference type="Proteomes" id="UP000648257">
    <property type="component" value="Unassembled WGS sequence"/>
</dbReference>
<protein>
    <recommendedName>
        <fullName evidence="8">Iron-sulfur cluster carrier protein</fullName>
    </recommendedName>
</protein>
<keyword evidence="11" id="KW-1185">Reference proteome</keyword>
<dbReference type="EMBL" id="JACOFW010000003">
    <property type="protein sequence ID" value="MBC3806554.1"/>
    <property type="molecule type" value="Genomic_DNA"/>
</dbReference>
<dbReference type="PANTHER" id="PTHR42961">
    <property type="entry name" value="IRON-SULFUR PROTEIN NUBPL"/>
    <property type="match status" value="1"/>
</dbReference>
<dbReference type="InterPro" id="IPR033756">
    <property type="entry name" value="YlxH/NBP35"/>
</dbReference>
<sequence length="367" mass="38902">MSVINQNQEVEQVKAILSSVIDPNTQKDFMSTKSIKNIQVQAGILSLDVELAYPAKSQFALVSDLIKKAVSGLPGVQQVQVSVSSKIVAHAVQRGIKLMPNVKNIIAVASGKGGVGKSTTAVNLALALAAEGASVGLLDADIYGPSQPMMMGIDGRPESADGKTMEPLENYGVQVSSIGFMVDPDSPMVWRGPMVTQALQQLLELTNWRDLDYLIVDMPPGTGDIQLTLSQKVPVTGAVIVTTPQDIALLDARKGLKMFEKVGIPILGIVENMSTHVCSNCGHTEAIFGAGGGEKMCAEYGVEFLGGLPLTMAIRQQADSGKPTVVAEPDGEIAQIYKNIARKVAIKVAEKAKDMSSKFPTITVQNT</sequence>
<evidence type="ECO:0000256" key="5">
    <source>
        <dbReference type="ARBA" id="ARBA00022840"/>
    </source>
</evidence>
<comment type="similarity">
    <text evidence="8">Belongs to the Mrp/NBP35 ATP-binding proteins family.</text>
</comment>